<dbReference type="PANTHER" id="PTHR36886:SF3">
    <property type="entry name" value="PROTEIN FRIGIDA-ESSENTIAL 1"/>
    <property type="match status" value="1"/>
</dbReference>
<dbReference type="GO" id="GO:0008270">
    <property type="term" value="F:zinc ion binding"/>
    <property type="evidence" value="ECO:0007669"/>
    <property type="project" value="UniProtKB-KW"/>
</dbReference>
<name>A0AAV9BUA9_ACOGR</name>
<keyword evidence="2 4" id="KW-0863">Zinc-finger</keyword>
<dbReference type="InterPro" id="IPR057031">
    <property type="entry name" value="SFR19-like_C"/>
</dbReference>
<feature type="zinc finger region" description="C3H1-type" evidence="4">
    <location>
        <begin position="182"/>
        <end position="209"/>
    </location>
</feature>
<evidence type="ECO:0000256" key="2">
    <source>
        <dbReference type="ARBA" id="ARBA00022771"/>
    </source>
</evidence>
<evidence type="ECO:0000313" key="8">
    <source>
        <dbReference type="Proteomes" id="UP001179952"/>
    </source>
</evidence>
<sequence length="613" mass="67483">MSKENLTSNNYSVGHGRSSFTSVATQDVLAADHKNALHVNDGDFRPVVSDKQADTLEEDGVPKSSVSYKHMELLPVKRPIEASEGHFGDGKFLLTAVSTSCGEIDYSGDVENGLVTGVMTKSESRNGDVNGVICTEKEISHVNMETDPKSVADSELRASSLYPPQKSPRSPTPDATLVNQTKRPAIICDFFAKGWCIKGSSCKFLHVKDGVVNSEVIKEKSISIGKIQDDTGLKPEAVISRFSCFTQPLEQTNNDDASSSKSKLLLQRALVRAYGGEGHGHNQFNGENRPVPFPERFFSGIIPHNDGAPRSVNNNELQRYPLYREDPRNFPAFRDSRDISSPGSQYDPLLDSIEPRNEGKTSMQFFPGGLYHQASSDSLLTRSINPGSNIDEIMHSIPGSHEGSVERNASFPGPDGYGASAVATGNSKADFKTKSVHKEKHSANPDHVMEVANVNKLDSNSPKDQADKVKENKEPKALKFFRAALVESVKELVKPFWREGHLSKDAHKTIVKKAVDKVLGALQSHQIPSNTEAINQYLSSSRTKLVKLVEGYVEKYSKTRVPDEKQVVPQSIGKVFGISRFSAGFEFWEQPRCAKEMPKVKDRIWSLPPSILL</sequence>
<feature type="compositionally biased region" description="Basic and acidic residues" evidence="5">
    <location>
        <begin position="144"/>
        <end position="156"/>
    </location>
</feature>
<dbReference type="PANTHER" id="PTHR36886">
    <property type="entry name" value="PROTEIN FRIGIDA-ESSENTIAL 1"/>
    <property type="match status" value="1"/>
</dbReference>
<keyword evidence="1 4" id="KW-0479">Metal-binding</keyword>
<feature type="region of interest" description="Disordered" evidence="5">
    <location>
        <begin position="144"/>
        <end position="178"/>
    </location>
</feature>
<dbReference type="InterPro" id="IPR052650">
    <property type="entry name" value="Zinc_finger_CCCH"/>
</dbReference>
<evidence type="ECO:0000256" key="4">
    <source>
        <dbReference type="PROSITE-ProRule" id="PRU00723"/>
    </source>
</evidence>
<dbReference type="SUPFAM" id="SSF90229">
    <property type="entry name" value="CCCH zinc finger"/>
    <property type="match status" value="1"/>
</dbReference>
<reference evidence="7" key="2">
    <citation type="submission" date="2023-06" db="EMBL/GenBank/DDBJ databases">
        <authorList>
            <person name="Ma L."/>
            <person name="Liu K.-W."/>
            <person name="Li Z."/>
            <person name="Hsiao Y.-Y."/>
            <person name="Qi Y."/>
            <person name="Fu T."/>
            <person name="Tang G."/>
            <person name="Zhang D."/>
            <person name="Sun W.-H."/>
            <person name="Liu D.-K."/>
            <person name="Li Y."/>
            <person name="Chen G.-Z."/>
            <person name="Liu X.-D."/>
            <person name="Liao X.-Y."/>
            <person name="Jiang Y.-T."/>
            <person name="Yu X."/>
            <person name="Hao Y."/>
            <person name="Huang J."/>
            <person name="Zhao X.-W."/>
            <person name="Ke S."/>
            <person name="Chen Y.-Y."/>
            <person name="Wu W.-L."/>
            <person name="Hsu J.-L."/>
            <person name="Lin Y.-F."/>
            <person name="Huang M.-D."/>
            <person name="Li C.-Y."/>
            <person name="Huang L."/>
            <person name="Wang Z.-W."/>
            <person name="Zhao X."/>
            <person name="Zhong W.-Y."/>
            <person name="Peng D.-H."/>
            <person name="Ahmad S."/>
            <person name="Lan S."/>
            <person name="Zhang J.-S."/>
            <person name="Tsai W.-C."/>
            <person name="Van De Peer Y."/>
            <person name="Liu Z.-J."/>
        </authorList>
    </citation>
    <scope>NUCLEOTIDE SEQUENCE</scope>
    <source>
        <strain evidence="7">SCP</strain>
        <tissue evidence="7">Leaves</tissue>
    </source>
</reference>
<proteinExistence type="predicted"/>
<dbReference type="PROSITE" id="PS50103">
    <property type="entry name" value="ZF_C3H1"/>
    <property type="match status" value="1"/>
</dbReference>
<dbReference type="AlphaFoldDB" id="A0AAV9BUA9"/>
<dbReference type="Pfam" id="PF23030">
    <property type="entry name" value="SCAF11-like_C"/>
    <property type="match status" value="1"/>
</dbReference>
<dbReference type="SMART" id="SM00356">
    <property type="entry name" value="ZnF_C3H1"/>
    <property type="match status" value="1"/>
</dbReference>
<feature type="domain" description="C3H1-type" evidence="6">
    <location>
        <begin position="182"/>
        <end position="209"/>
    </location>
</feature>
<dbReference type="InterPro" id="IPR000571">
    <property type="entry name" value="Znf_CCCH"/>
</dbReference>
<dbReference type="Pfam" id="PF00642">
    <property type="entry name" value="zf-CCCH"/>
    <property type="match status" value="1"/>
</dbReference>
<reference evidence="7" key="1">
    <citation type="journal article" date="2023" name="Nat. Commun.">
        <title>Diploid and tetraploid genomes of Acorus and the evolution of monocots.</title>
        <authorList>
            <person name="Ma L."/>
            <person name="Liu K.W."/>
            <person name="Li Z."/>
            <person name="Hsiao Y.Y."/>
            <person name="Qi Y."/>
            <person name="Fu T."/>
            <person name="Tang G.D."/>
            <person name="Zhang D."/>
            <person name="Sun W.H."/>
            <person name="Liu D.K."/>
            <person name="Li Y."/>
            <person name="Chen G.Z."/>
            <person name="Liu X.D."/>
            <person name="Liao X.Y."/>
            <person name="Jiang Y.T."/>
            <person name="Yu X."/>
            <person name="Hao Y."/>
            <person name="Huang J."/>
            <person name="Zhao X.W."/>
            <person name="Ke S."/>
            <person name="Chen Y.Y."/>
            <person name="Wu W.L."/>
            <person name="Hsu J.L."/>
            <person name="Lin Y.F."/>
            <person name="Huang M.D."/>
            <person name="Li C.Y."/>
            <person name="Huang L."/>
            <person name="Wang Z.W."/>
            <person name="Zhao X."/>
            <person name="Zhong W.Y."/>
            <person name="Peng D.H."/>
            <person name="Ahmad S."/>
            <person name="Lan S."/>
            <person name="Zhang J.S."/>
            <person name="Tsai W.C."/>
            <person name="Van de Peer Y."/>
            <person name="Liu Z.J."/>
        </authorList>
    </citation>
    <scope>NUCLEOTIDE SEQUENCE</scope>
    <source>
        <strain evidence="7">SCP</strain>
    </source>
</reference>
<evidence type="ECO:0000256" key="3">
    <source>
        <dbReference type="ARBA" id="ARBA00022833"/>
    </source>
</evidence>
<feature type="compositionally biased region" description="Basic and acidic residues" evidence="5">
    <location>
        <begin position="329"/>
        <end position="338"/>
    </location>
</feature>
<dbReference type="Gene3D" id="4.10.1000.10">
    <property type="entry name" value="Zinc finger, CCCH-type"/>
    <property type="match status" value="1"/>
</dbReference>
<dbReference type="InterPro" id="IPR036855">
    <property type="entry name" value="Znf_CCCH_sf"/>
</dbReference>
<keyword evidence="8" id="KW-1185">Reference proteome</keyword>
<evidence type="ECO:0000259" key="6">
    <source>
        <dbReference type="PROSITE" id="PS50103"/>
    </source>
</evidence>
<evidence type="ECO:0000313" key="7">
    <source>
        <dbReference type="EMBL" id="KAK1279876.1"/>
    </source>
</evidence>
<feature type="region of interest" description="Disordered" evidence="5">
    <location>
        <begin position="329"/>
        <end position="350"/>
    </location>
</feature>
<dbReference type="EMBL" id="JAUJYN010000001">
    <property type="protein sequence ID" value="KAK1279876.1"/>
    <property type="molecule type" value="Genomic_DNA"/>
</dbReference>
<gene>
    <name evidence="7" type="ORF">QJS04_geneDACA014290</name>
</gene>
<evidence type="ECO:0000256" key="5">
    <source>
        <dbReference type="SAM" id="MobiDB-lite"/>
    </source>
</evidence>
<comment type="caution">
    <text evidence="7">The sequence shown here is derived from an EMBL/GenBank/DDBJ whole genome shotgun (WGS) entry which is preliminary data.</text>
</comment>
<dbReference type="Proteomes" id="UP001179952">
    <property type="component" value="Unassembled WGS sequence"/>
</dbReference>
<evidence type="ECO:0000256" key="1">
    <source>
        <dbReference type="ARBA" id="ARBA00022723"/>
    </source>
</evidence>
<accession>A0AAV9BUA9</accession>
<keyword evidence="3 4" id="KW-0862">Zinc</keyword>
<protein>
    <submittedName>
        <fullName evidence="7">Zinc finger CCCH domain-containing protein 27</fullName>
    </submittedName>
</protein>
<feature type="region of interest" description="Disordered" evidence="5">
    <location>
        <begin position="398"/>
        <end position="423"/>
    </location>
</feature>
<organism evidence="7 8">
    <name type="scientific">Acorus gramineus</name>
    <name type="common">Dwarf sweet flag</name>
    <dbReference type="NCBI Taxonomy" id="55184"/>
    <lineage>
        <taxon>Eukaryota</taxon>
        <taxon>Viridiplantae</taxon>
        <taxon>Streptophyta</taxon>
        <taxon>Embryophyta</taxon>
        <taxon>Tracheophyta</taxon>
        <taxon>Spermatophyta</taxon>
        <taxon>Magnoliopsida</taxon>
        <taxon>Liliopsida</taxon>
        <taxon>Acoraceae</taxon>
        <taxon>Acorus</taxon>
    </lineage>
</organism>